<accession>A0ABX6IKA4</accession>
<dbReference type="InterPro" id="IPR015943">
    <property type="entry name" value="WD40/YVTN_repeat-like_dom_sf"/>
</dbReference>
<dbReference type="Proteomes" id="UP001059836">
    <property type="component" value="Chromosome"/>
</dbReference>
<evidence type="ECO:0000313" key="3">
    <source>
        <dbReference type="Proteomes" id="UP001059836"/>
    </source>
</evidence>
<dbReference type="RefSeq" id="WP_213243664.1">
    <property type="nucleotide sequence ID" value="NZ_CP045806.1"/>
</dbReference>
<evidence type="ECO:0000256" key="1">
    <source>
        <dbReference type="SAM" id="SignalP"/>
    </source>
</evidence>
<dbReference type="InterPro" id="IPR011048">
    <property type="entry name" value="Haem_d1_sf"/>
</dbReference>
<name>A0ABX6IKA4_9ACTN</name>
<reference evidence="2" key="1">
    <citation type="journal article" date="2021" name="Nat. Microbiol.">
        <title>Cocultivation of an ultrasmall environmental parasitic bacterium with lytic ability against bacteria associated with wastewater foams.</title>
        <authorList>
            <person name="Batinovic S."/>
            <person name="Rose J.J.A."/>
            <person name="Ratcliffe J."/>
            <person name="Seviour R.J."/>
            <person name="Petrovski S."/>
        </authorList>
    </citation>
    <scope>NUCLEOTIDE SEQUENCE</scope>
    <source>
        <strain evidence="2">CON9</strain>
    </source>
</reference>
<evidence type="ECO:0000313" key="2">
    <source>
        <dbReference type="EMBL" id="QHN35653.1"/>
    </source>
</evidence>
<feature type="signal peptide" evidence="1">
    <location>
        <begin position="1"/>
        <end position="31"/>
    </location>
</feature>
<feature type="chain" id="PRO_5046051495" description="YncE family protein" evidence="1">
    <location>
        <begin position="32"/>
        <end position="391"/>
    </location>
</feature>
<dbReference type="NCBIfam" id="TIGR02276">
    <property type="entry name" value="beta_rpt_yvtn"/>
    <property type="match status" value="1"/>
</dbReference>
<protein>
    <recommendedName>
        <fullName evidence="4">YncE family protein</fullName>
    </recommendedName>
</protein>
<evidence type="ECO:0008006" key="4">
    <source>
        <dbReference type="Google" id="ProtNLM"/>
    </source>
</evidence>
<proteinExistence type="predicted"/>
<dbReference type="SUPFAM" id="SSF51004">
    <property type="entry name" value="C-terminal (heme d1) domain of cytochrome cd1-nitrite reductase"/>
    <property type="match status" value="1"/>
</dbReference>
<keyword evidence="3" id="KW-1185">Reference proteome</keyword>
<dbReference type="InterPro" id="IPR051200">
    <property type="entry name" value="Host-pathogen_enzymatic-act"/>
</dbReference>
<dbReference type="PANTHER" id="PTHR47197:SF3">
    <property type="entry name" value="DIHYDRO-HEME D1 DEHYDROGENASE"/>
    <property type="match status" value="1"/>
</dbReference>
<sequence length="391" mass="42408">MFKRLGRRVVVPVAVAATVAGGLLVAPDADAAPQRDAAARYWESLPAPTVPQQPGYRITGYNIGKGNYRGAFDQETGHLWLTNVSPMDGASESAILEVDPATMRLERRIQITQKAKNTAHGTIAAQYEIGVPKTGNTVWTTAAAVGEVNVWDKTSGQRLKNITGVPHAHGVVFAEHLGVAIVSQNNPGGLKFYDLKTFEYLGQAVMPRGDAKQDEMGAGLEISDDSATGATVTVTSYYSSLTQFRITRPGGKVVSKINWNTRQPGPEGHGSVALDTRRHRVYVNHLYLGLVQVYDLRTGRHLRDVLTGTGTNSMVVSGGTLYAANYFAGYISVIDQKTYGVTRLITTGLLPNQLLAWKPNTFLVIDKSSAVLDGGYAQNRGVDRIWKVRRI</sequence>
<dbReference type="EMBL" id="CP045809">
    <property type="protein sequence ID" value="QHN35653.1"/>
    <property type="molecule type" value="Genomic_DNA"/>
</dbReference>
<dbReference type="PANTHER" id="PTHR47197">
    <property type="entry name" value="PROTEIN NIRF"/>
    <property type="match status" value="1"/>
</dbReference>
<keyword evidence="1" id="KW-0732">Signal</keyword>
<dbReference type="InterPro" id="IPR011964">
    <property type="entry name" value="YVTN_b-propeller_repeat"/>
</dbReference>
<dbReference type="Gene3D" id="2.130.10.10">
    <property type="entry name" value="YVTN repeat-like/Quinoprotein amine dehydrogenase"/>
    <property type="match status" value="1"/>
</dbReference>
<organism evidence="2 3">
    <name type="scientific">Gordonia pseudamarae</name>
    <dbReference type="NCBI Taxonomy" id="2831662"/>
    <lineage>
        <taxon>Bacteria</taxon>
        <taxon>Bacillati</taxon>
        <taxon>Actinomycetota</taxon>
        <taxon>Actinomycetes</taxon>
        <taxon>Mycobacteriales</taxon>
        <taxon>Gordoniaceae</taxon>
        <taxon>Gordonia</taxon>
    </lineage>
</organism>
<gene>
    <name evidence="2" type="ORF">GII31_12985</name>
</gene>